<accession>A0A9Q3KYM8</accession>
<protein>
    <submittedName>
        <fullName evidence="2">Uncharacterized protein</fullName>
    </submittedName>
</protein>
<feature type="region of interest" description="Disordered" evidence="1">
    <location>
        <begin position="137"/>
        <end position="156"/>
    </location>
</feature>
<feature type="region of interest" description="Disordered" evidence="1">
    <location>
        <begin position="65"/>
        <end position="90"/>
    </location>
</feature>
<evidence type="ECO:0000313" key="3">
    <source>
        <dbReference type="Proteomes" id="UP000765509"/>
    </source>
</evidence>
<sequence length="156" mass="16993">MRHSTTPVTPNLTDYVQNPTQSPLTPWINFELDTPHATQPAIKPSPGANQLLVFHLTFDSNLTHSSIPKPHTQPLLPLPSSKPSNQVLASCNNPPSLASLVKTSSKLQFSFVPTSPSNVTLSEQSQDSNILTSNHHIPFGHKPSPINTNLRSHDQA</sequence>
<dbReference type="Proteomes" id="UP000765509">
    <property type="component" value="Unassembled WGS sequence"/>
</dbReference>
<organism evidence="2 3">
    <name type="scientific">Austropuccinia psidii MF-1</name>
    <dbReference type="NCBI Taxonomy" id="1389203"/>
    <lineage>
        <taxon>Eukaryota</taxon>
        <taxon>Fungi</taxon>
        <taxon>Dikarya</taxon>
        <taxon>Basidiomycota</taxon>
        <taxon>Pucciniomycotina</taxon>
        <taxon>Pucciniomycetes</taxon>
        <taxon>Pucciniales</taxon>
        <taxon>Sphaerophragmiaceae</taxon>
        <taxon>Austropuccinia</taxon>
    </lineage>
</organism>
<feature type="compositionally biased region" description="Low complexity" evidence="1">
    <location>
        <begin position="74"/>
        <end position="84"/>
    </location>
</feature>
<comment type="caution">
    <text evidence="2">The sequence shown here is derived from an EMBL/GenBank/DDBJ whole genome shotgun (WGS) entry which is preliminary data.</text>
</comment>
<keyword evidence="3" id="KW-1185">Reference proteome</keyword>
<evidence type="ECO:0000256" key="1">
    <source>
        <dbReference type="SAM" id="MobiDB-lite"/>
    </source>
</evidence>
<gene>
    <name evidence="2" type="ORF">O181_130235</name>
</gene>
<reference evidence="2" key="1">
    <citation type="submission" date="2021-03" db="EMBL/GenBank/DDBJ databases">
        <title>Draft genome sequence of rust myrtle Austropuccinia psidii MF-1, a brazilian biotype.</title>
        <authorList>
            <person name="Quecine M.C."/>
            <person name="Pachon D.M.R."/>
            <person name="Bonatelli M.L."/>
            <person name="Correr F.H."/>
            <person name="Franceschini L.M."/>
            <person name="Leite T.F."/>
            <person name="Margarido G.R.A."/>
            <person name="Almeida C.A."/>
            <person name="Ferrarezi J.A."/>
            <person name="Labate C.A."/>
        </authorList>
    </citation>
    <scope>NUCLEOTIDE SEQUENCE</scope>
    <source>
        <strain evidence="2">MF-1</strain>
    </source>
</reference>
<dbReference type="EMBL" id="AVOT02138821">
    <property type="protein sequence ID" value="MBW0590520.1"/>
    <property type="molecule type" value="Genomic_DNA"/>
</dbReference>
<name>A0A9Q3KYM8_9BASI</name>
<proteinExistence type="predicted"/>
<dbReference type="AlphaFoldDB" id="A0A9Q3KYM8"/>
<evidence type="ECO:0000313" key="2">
    <source>
        <dbReference type="EMBL" id="MBW0590520.1"/>
    </source>
</evidence>